<sequence>MQSADCPVGSRNLPRAGAAPPAKVQTFFWRPAASRSAVTRRSGGSDSESESFEFAREAPERLEALQGEPIQSRQISRVAPVAGAGLAVLFGVWWLIRKDRQRKSQSFQRPTIGPSLPARHAATSEDELDNTARSVLYRPDAKSTDEELPALVGRLRTGPGQLAWEQASRSGSVSFRGTPSLWLPPPDTGIGPSSSSFELLNLHLQYVAFLKHSDTLELLQQSQAQERSGSAYIPMLPDQQA</sequence>
<keyword evidence="4" id="KW-1185">Reference proteome</keyword>
<protein>
    <recommendedName>
        <fullName evidence="5">Transmembrane protein</fullName>
    </recommendedName>
</protein>
<evidence type="ECO:0000256" key="2">
    <source>
        <dbReference type="SAM" id="Phobius"/>
    </source>
</evidence>
<feature type="region of interest" description="Disordered" evidence="1">
    <location>
        <begin position="1"/>
        <end position="21"/>
    </location>
</feature>
<gene>
    <name evidence="3" type="ORF">WJX84_003388</name>
</gene>
<accession>A0AAW1SZU2</accession>
<keyword evidence="2" id="KW-0472">Membrane</keyword>
<organism evidence="3 4">
    <name type="scientific">Apatococcus fuscideae</name>
    <dbReference type="NCBI Taxonomy" id="2026836"/>
    <lineage>
        <taxon>Eukaryota</taxon>
        <taxon>Viridiplantae</taxon>
        <taxon>Chlorophyta</taxon>
        <taxon>core chlorophytes</taxon>
        <taxon>Trebouxiophyceae</taxon>
        <taxon>Chlorellales</taxon>
        <taxon>Chlorellaceae</taxon>
        <taxon>Apatococcus</taxon>
    </lineage>
</organism>
<proteinExistence type="predicted"/>
<evidence type="ECO:0000313" key="4">
    <source>
        <dbReference type="Proteomes" id="UP001485043"/>
    </source>
</evidence>
<dbReference type="EMBL" id="JALJOV010000532">
    <property type="protein sequence ID" value="KAK9862977.1"/>
    <property type="molecule type" value="Genomic_DNA"/>
</dbReference>
<evidence type="ECO:0008006" key="5">
    <source>
        <dbReference type="Google" id="ProtNLM"/>
    </source>
</evidence>
<evidence type="ECO:0000313" key="3">
    <source>
        <dbReference type="EMBL" id="KAK9862977.1"/>
    </source>
</evidence>
<reference evidence="3 4" key="1">
    <citation type="journal article" date="2024" name="Nat. Commun.">
        <title>Phylogenomics reveals the evolutionary origins of lichenization in chlorophyte algae.</title>
        <authorList>
            <person name="Puginier C."/>
            <person name="Libourel C."/>
            <person name="Otte J."/>
            <person name="Skaloud P."/>
            <person name="Haon M."/>
            <person name="Grisel S."/>
            <person name="Petersen M."/>
            <person name="Berrin J.G."/>
            <person name="Delaux P.M."/>
            <person name="Dal Grande F."/>
            <person name="Keller J."/>
        </authorList>
    </citation>
    <scope>NUCLEOTIDE SEQUENCE [LARGE SCALE GENOMIC DNA]</scope>
    <source>
        <strain evidence="3 4">SAG 2523</strain>
    </source>
</reference>
<feature type="region of interest" description="Disordered" evidence="1">
    <location>
        <begin position="104"/>
        <end position="127"/>
    </location>
</feature>
<dbReference type="Proteomes" id="UP001485043">
    <property type="component" value="Unassembled WGS sequence"/>
</dbReference>
<keyword evidence="2" id="KW-0812">Transmembrane</keyword>
<keyword evidence="2" id="KW-1133">Transmembrane helix</keyword>
<evidence type="ECO:0000256" key="1">
    <source>
        <dbReference type="SAM" id="MobiDB-lite"/>
    </source>
</evidence>
<feature type="region of interest" description="Disordered" evidence="1">
    <location>
        <begin position="33"/>
        <end position="55"/>
    </location>
</feature>
<name>A0AAW1SZU2_9CHLO</name>
<feature type="transmembrane region" description="Helical" evidence="2">
    <location>
        <begin position="78"/>
        <end position="96"/>
    </location>
</feature>
<dbReference type="AlphaFoldDB" id="A0AAW1SZU2"/>
<comment type="caution">
    <text evidence="3">The sequence shown here is derived from an EMBL/GenBank/DDBJ whole genome shotgun (WGS) entry which is preliminary data.</text>
</comment>